<keyword evidence="2" id="KW-1185">Reference proteome</keyword>
<evidence type="ECO:0000313" key="1">
    <source>
        <dbReference type="EMBL" id="MDN4610492.1"/>
    </source>
</evidence>
<dbReference type="InterPro" id="IPR046038">
    <property type="entry name" value="DUF5996"/>
</dbReference>
<proteinExistence type="predicted"/>
<dbReference type="Proteomes" id="UP001174209">
    <property type="component" value="Unassembled WGS sequence"/>
</dbReference>
<dbReference type="EMBL" id="JAROCG010000001">
    <property type="protein sequence ID" value="MDN4610492.1"/>
    <property type="molecule type" value="Genomic_DNA"/>
</dbReference>
<evidence type="ECO:0000313" key="2">
    <source>
        <dbReference type="Proteomes" id="UP001174209"/>
    </source>
</evidence>
<protein>
    <submittedName>
        <fullName evidence="1">DUF5996 family protein</fullName>
    </submittedName>
</protein>
<name>A0ABT8K066_9MICC</name>
<accession>A0ABT8K066</accession>
<dbReference type="Pfam" id="PF19459">
    <property type="entry name" value="DUF5996"/>
    <property type="match status" value="1"/>
</dbReference>
<gene>
    <name evidence="1" type="ORF">P5G52_06380</name>
</gene>
<reference evidence="1" key="1">
    <citation type="submission" date="2023-06" db="EMBL/GenBank/DDBJ databases">
        <title>MT1 and MT2 Draft Genomes of Novel Species.</title>
        <authorList>
            <person name="Venkateswaran K."/>
        </authorList>
    </citation>
    <scope>NUCLEOTIDE SEQUENCE</scope>
    <source>
        <strain evidence="1">IIF3SC-B10</strain>
    </source>
</reference>
<organism evidence="1 2">
    <name type="scientific">Arthrobacter burdickii</name>
    <dbReference type="NCBI Taxonomy" id="3035920"/>
    <lineage>
        <taxon>Bacteria</taxon>
        <taxon>Bacillati</taxon>
        <taxon>Actinomycetota</taxon>
        <taxon>Actinomycetes</taxon>
        <taxon>Micrococcales</taxon>
        <taxon>Micrococcaceae</taxon>
        <taxon>Arthrobacter</taxon>
    </lineage>
</organism>
<dbReference type="RefSeq" id="WP_301225707.1">
    <property type="nucleotide sequence ID" value="NZ_JAROCG010000001.1"/>
</dbReference>
<comment type="caution">
    <text evidence="1">The sequence shown here is derived from an EMBL/GenBank/DDBJ whole genome shotgun (WGS) entry which is preliminary data.</text>
</comment>
<sequence length="318" mass="35127">MGEQVMTGGTTAVSGWPALRVGDWEDTQATLHMWLQVVGKVRMAHAPLVNHWWQVPLYVTPRGLGTSPIPYRDGMFDIEVDVVAHRLVMRSSSGEDRSVPLEPQSVAEFHARTMTALSELGIEAPIRPVPTEVDPAVPFAEDHHHASYDAAAVTAFWRQLIQAERVLTRFRAEFLGKVSPVHFFWGAMDLACTRFTGRPAPTHPGGAPNCADWVMEEGYSHELSSCGFWPGGGEEGAFYSYAYPEPEGYSGAVIDVDGAYYSTEFRQFLLPYEAVRSAADPDAALLRFLRGTYRAAATAGGWDPALLIDPHRLDRHAR</sequence>